<dbReference type="RefSeq" id="XP_028150755.1">
    <property type="nucleotide sequence ID" value="XM_028294954.1"/>
</dbReference>
<organism evidence="3">
    <name type="scientific">Diabrotica virgifera virgifera</name>
    <name type="common">western corn rootworm</name>
    <dbReference type="NCBI Taxonomy" id="50390"/>
    <lineage>
        <taxon>Eukaryota</taxon>
        <taxon>Metazoa</taxon>
        <taxon>Ecdysozoa</taxon>
        <taxon>Arthropoda</taxon>
        <taxon>Hexapoda</taxon>
        <taxon>Insecta</taxon>
        <taxon>Pterygota</taxon>
        <taxon>Neoptera</taxon>
        <taxon>Endopterygota</taxon>
        <taxon>Coleoptera</taxon>
        <taxon>Polyphaga</taxon>
        <taxon>Cucujiformia</taxon>
        <taxon>Chrysomeloidea</taxon>
        <taxon>Chrysomelidae</taxon>
        <taxon>Galerucinae</taxon>
        <taxon>Diabroticina</taxon>
        <taxon>Diabroticites</taxon>
        <taxon>Diabrotica</taxon>
    </lineage>
</organism>
<evidence type="ECO:0000313" key="1">
    <source>
        <dbReference type="EnsemblMetazoa" id="XP_028150755.1"/>
    </source>
</evidence>
<name>A0A6P7H421_DIAVI</name>
<accession>A0A6P7H421</accession>
<sequence length="297" mass="34651">MSNVINFNSNNTFNTVSTNAQEQEVNDRMEFLKLEQSKYLQQKILYDLLEDVVYDDHTDAKLKSKVKDIILSENLKQTLSIDNKSLEENESNVLGVAQDITVLTYSESSLLRNLIKLKSTKKVEDLAAQHNEWTELLESIRELGSIQLSQEDKILLEYKNKVIVEQEKYINNLLNLHKLLEEITHTRTVDLPKTMEQKIAECQVEEKINYLKCIIVQEKCRAEIFTETKCSLRAYRELIKDIQLQQRDCRKDIEDLSELKQKYKAIAGKQYDDILKSYILYKGALEKKKMLCSSLKS</sequence>
<dbReference type="InParanoid" id="A0A6P7H421"/>
<proteinExistence type="predicted"/>
<dbReference type="OrthoDB" id="7696867at2759"/>
<reference evidence="3" key="1">
    <citation type="submission" date="2025-04" db="UniProtKB">
        <authorList>
            <consortium name="RefSeq"/>
        </authorList>
    </citation>
    <scope>IDENTIFICATION</scope>
    <source>
        <tissue evidence="3">Whole insect</tissue>
    </source>
</reference>
<keyword evidence="2" id="KW-1185">Reference proteome</keyword>
<gene>
    <name evidence="3" type="primary">LOC114344097</name>
</gene>
<evidence type="ECO:0000313" key="3">
    <source>
        <dbReference type="RefSeq" id="XP_028150755.1"/>
    </source>
</evidence>
<dbReference type="GeneID" id="114344097"/>
<dbReference type="EnsemblMetazoa" id="XM_028294954.2">
    <property type="protein sequence ID" value="XP_028150755.1"/>
    <property type="gene ID" value="LOC114344097"/>
</dbReference>
<dbReference type="KEGG" id="dvv:114344097"/>
<protein>
    <submittedName>
        <fullName evidence="3">Uncharacterized protein LOC114344097</fullName>
    </submittedName>
</protein>
<dbReference type="AlphaFoldDB" id="A0A6P7H421"/>
<reference evidence="1" key="2">
    <citation type="submission" date="2025-05" db="UniProtKB">
        <authorList>
            <consortium name="EnsemblMetazoa"/>
        </authorList>
    </citation>
    <scope>IDENTIFICATION</scope>
</reference>
<evidence type="ECO:0000313" key="2">
    <source>
        <dbReference type="Proteomes" id="UP001652700"/>
    </source>
</evidence>
<dbReference type="Proteomes" id="UP001652700">
    <property type="component" value="Unplaced"/>
</dbReference>